<evidence type="ECO:0000256" key="1">
    <source>
        <dbReference type="SAM" id="MobiDB-lite"/>
    </source>
</evidence>
<proteinExistence type="predicted"/>
<sequence length="67" mass="7049">MPGRDRRDAQGVLLAAPHDHPPAERGALPGLQLGGAEVVGDPARHVESDRQLQGSLAVWSVTRHAPA</sequence>
<keyword evidence="3" id="KW-1185">Reference proteome</keyword>
<organism evidence="2 3">
    <name type="scientific">Streptomyces nigra</name>
    <dbReference type="NCBI Taxonomy" id="1827580"/>
    <lineage>
        <taxon>Bacteria</taxon>
        <taxon>Bacillati</taxon>
        <taxon>Actinomycetota</taxon>
        <taxon>Actinomycetes</taxon>
        <taxon>Kitasatosporales</taxon>
        <taxon>Streptomycetaceae</taxon>
        <taxon>Streptomyces</taxon>
    </lineage>
</organism>
<evidence type="ECO:0000313" key="3">
    <source>
        <dbReference type="Proteomes" id="UP001622690"/>
    </source>
</evidence>
<dbReference type="Proteomes" id="UP001622690">
    <property type="component" value="Chromosome"/>
</dbReference>
<dbReference type="RefSeq" id="WP_406255895.1">
    <property type="nucleotide sequence ID" value="NZ_CP108125.1"/>
</dbReference>
<feature type="region of interest" description="Disordered" evidence="1">
    <location>
        <begin position="1"/>
        <end position="25"/>
    </location>
</feature>
<gene>
    <name evidence="2" type="ORF">OHU27_00325</name>
</gene>
<protein>
    <submittedName>
        <fullName evidence="2">Uncharacterized protein</fullName>
    </submittedName>
</protein>
<dbReference type="EMBL" id="CP108125">
    <property type="protein sequence ID" value="WTO80951.1"/>
    <property type="molecule type" value="Genomic_DNA"/>
</dbReference>
<accession>A0ABZ1ILQ9</accession>
<evidence type="ECO:0000313" key="2">
    <source>
        <dbReference type="EMBL" id="WTO80951.1"/>
    </source>
</evidence>
<reference evidence="2 3" key="1">
    <citation type="submission" date="2022-10" db="EMBL/GenBank/DDBJ databases">
        <title>The complete genomes of actinobacterial strains from the NBC collection.</title>
        <authorList>
            <person name="Joergensen T.S."/>
            <person name="Alvarez Arevalo M."/>
            <person name="Sterndorff E.B."/>
            <person name="Faurdal D."/>
            <person name="Vuksanovic O."/>
            <person name="Mourched A.-S."/>
            <person name="Charusanti P."/>
            <person name="Shaw S."/>
            <person name="Blin K."/>
            <person name="Weber T."/>
        </authorList>
    </citation>
    <scope>NUCLEOTIDE SEQUENCE [LARGE SCALE GENOMIC DNA]</scope>
    <source>
        <strain evidence="2 3">NBC_00206</strain>
    </source>
</reference>
<name>A0ABZ1ILQ9_9ACTN</name>